<keyword evidence="2" id="KW-0804">Transcription</keyword>
<sequence>MTGYENNGEVVAVEVTNFILDAPARSMVKCCIGHGGYGSCEKCCVVGEYSLGRIHFANVPDNCRLRTDQSFHDQSDRLHHVGRSPLEFINVGMVSQFRLDSMHLVYKDAIFNWLGPWNPGAGTVQEISTVLLSFVQDCPRDFNRKPRKIEDFTKYKATELRRLLLYDGIVAFKDKLQPEIYDLYLLLHCSIYISSSSHCLPLFVDQAEVLIRAFVEYSAAIFGQHFVVYNVHSLTHLPAECREHGTLDSFGAFPYENELKNIKQTLRSGYKPLEQIVKRDSERTVKKSIALKSRVNEVQLFQPLRDGPRRQCGNQFQRVSVNGVSFKSGPKDSCFMTNDGGVAVIENIILRGDNDIVFCARRFNVAESYYNYPLHSSCLGIFKVSELNEDTELFPLEVIHSKCWLIRDGDIFFVLIRFDEKGEDEDNCVLEIGCRKWLDTDMDGNIICKWPCNQELDPSKFKSLVLKQVEPDETWVDYKCEVISAYNKYLDAHIGLKKRLEDSSYETEKKRLSSDDEDEPPLKQKTSKKLRSAPKLNFSSQVSQFESSQKSPSKIIVKHNVSSKEDQNKNTLKVSRGNRGSQADNFADFKKIVEEKKKKDEAKRLKSKERIVCTSPSWKARPVSELSKRNERTDDLNGTFCVDNDLDDNFDNNLESSFDQGSSTPLKGTATASPSGGSDIQSTFGVSKEATRVVCNLFGVKAFSSDSHKNAASNAEASKDILESKPQYSSNFEKNVLLILNEINQKTEVISANQTKLNLHLIPNEKGVPTIPLKSNDAVLAMEKCLEKDPDNICNLSTLLSTNVSKDPLREEASARRVMSALLGNSVGKLYSLRGQKGKLAFQDLALWTAVKVTHSIAVTVFRLRLCSPL</sequence>
<dbReference type="PANTHER" id="PTHR33053">
    <property type="entry name" value="PROTEIN, PUTATIVE-RELATED"/>
    <property type="match status" value="1"/>
</dbReference>
<feature type="compositionally biased region" description="Low complexity" evidence="1">
    <location>
        <begin position="539"/>
        <end position="551"/>
    </location>
</feature>
<evidence type="ECO:0000313" key="2">
    <source>
        <dbReference type="EMBL" id="KAK3928289.1"/>
    </source>
</evidence>
<proteinExistence type="predicted"/>
<gene>
    <name evidence="2" type="ORF">KUF71_000559</name>
</gene>
<organism evidence="2 3">
    <name type="scientific">Frankliniella fusca</name>
    <dbReference type="NCBI Taxonomy" id="407009"/>
    <lineage>
        <taxon>Eukaryota</taxon>
        <taxon>Metazoa</taxon>
        <taxon>Ecdysozoa</taxon>
        <taxon>Arthropoda</taxon>
        <taxon>Hexapoda</taxon>
        <taxon>Insecta</taxon>
        <taxon>Pterygota</taxon>
        <taxon>Neoptera</taxon>
        <taxon>Paraneoptera</taxon>
        <taxon>Thysanoptera</taxon>
        <taxon>Terebrantia</taxon>
        <taxon>Thripoidea</taxon>
        <taxon>Thripidae</taxon>
        <taxon>Frankliniella</taxon>
    </lineage>
</organism>
<dbReference type="Proteomes" id="UP001219518">
    <property type="component" value="Unassembled WGS sequence"/>
</dbReference>
<protein>
    <submittedName>
        <fullName evidence="2">DNA-directed RNA polymerase subunit gamma</fullName>
    </submittedName>
</protein>
<evidence type="ECO:0000256" key="1">
    <source>
        <dbReference type="SAM" id="MobiDB-lite"/>
    </source>
</evidence>
<name>A0AAE1HVN1_9NEOP</name>
<feature type="compositionally biased region" description="Polar residues" evidence="1">
    <location>
        <begin position="569"/>
        <end position="584"/>
    </location>
</feature>
<feature type="compositionally biased region" description="Polar residues" evidence="1">
    <location>
        <begin position="660"/>
        <end position="680"/>
    </location>
</feature>
<dbReference type="AlphaFoldDB" id="A0AAE1HVN1"/>
<comment type="caution">
    <text evidence="2">The sequence shown here is derived from an EMBL/GenBank/DDBJ whole genome shotgun (WGS) entry which is preliminary data.</text>
</comment>
<reference evidence="2" key="1">
    <citation type="submission" date="2021-07" db="EMBL/GenBank/DDBJ databases">
        <authorList>
            <person name="Catto M.A."/>
            <person name="Jacobson A."/>
            <person name="Kennedy G."/>
            <person name="Labadie P."/>
            <person name="Hunt B.G."/>
            <person name="Srinivasan R."/>
        </authorList>
    </citation>
    <scope>NUCLEOTIDE SEQUENCE</scope>
    <source>
        <strain evidence="2">PL_HMW_Pooled</strain>
        <tissue evidence="2">Head</tissue>
    </source>
</reference>
<dbReference type="EMBL" id="JAHWGI010001324">
    <property type="protein sequence ID" value="KAK3928289.1"/>
    <property type="molecule type" value="Genomic_DNA"/>
</dbReference>
<feature type="region of interest" description="Disordered" evidence="1">
    <location>
        <begin position="652"/>
        <end position="680"/>
    </location>
</feature>
<reference evidence="2" key="2">
    <citation type="journal article" date="2023" name="BMC Genomics">
        <title>Pest status, molecular evolution, and epigenetic factors derived from the genome assembly of Frankliniella fusca, a thysanopteran phytovirus vector.</title>
        <authorList>
            <person name="Catto M.A."/>
            <person name="Labadie P.E."/>
            <person name="Jacobson A.L."/>
            <person name="Kennedy G.G."/>
            <person name="Srinivasan R."/>
            <person name="Hunt B.G."/>
        </authorList>
    </citation>
    <scope>NUCLEOTIDE SEQUENCE</scope>
    <source>
        <strain evidence="2">PL_HMW_Pooled</strain>
    </source>
</reference>
<accession>A0AAE1HVN1</accession>
<keyword evidence="3" id="KW-1185">Reference proteome</keyword>
<evidence type="ECO:0000313" key="3">
    <source>
        <dbReference type="Proteomes" id="UP001219518"/>
    </source>
</evidence>
<keyword evidence="2" id="KW-0240">DNA-directed RNA polymerase</keyword>
<feature type="region of interest" description="Disordered" evidence="1">
    <location>
        <begin position="507"/>
        <end position="585"/>
    </location>
</feature>
<dbReference type="GO" id="GO:0000428">
    <property type="term" value="C:DNA-directed RNA polymerase complex"/>
    <property type="evidence" value="ECO:0007669"/>
    <property type="project" value="UniProtKB-KW"/>
</dbReference>